<dbReference type="GO" id="GO:0003872">
    <property type="term" value="F:6-phosphofructokinase activity"/>
    <property type="evidence" value="ECO:0007669"/>
    <property type="project" value="UniProtKB-EC"/>
</dbReference>
<keyword evidence="2" id="KW-0324">Glycolysis</keyword>
<dbReference type="InterPro" id="IPR035966">
    <property type="entry name" value="PKF_sf"/>
</dbReference>
<keyword evidence="1" id="KW-0963">Cytoplasm</keyword>
<evidence type="ECO:0000313" key="3">
    <source>
        <dbReference type="EMBL" id="RZC25377.1"/>
    </source>
</evidence>
<dbReference type="SUPFAM" id="SSF53784">
    <property type="entry name" value="Phosphofructokinase"/>
    <property type="match status" value="1"/>
</dbReference>
<keyword evidence="3" id="KW-0808">Transferase</keyword>
<dbReference type="GO" id="GO:0005829">
    <property type="term" value="C:cytosol"/>
    <property type="evidence" value="ECO:0007669"/>
    <property type="project" value="TreeGrafter"/>
</dbReference>
<dbReference type="GO" id="GO:0015979">
    <property type="term" value="P:photosynthesis"/>
    <property type="evidence" value="ECO:0007669"/>
    <property type="project" value="TreeGrafter"/>
</dbReference>
<evidence type="ECO:0000313" key="4">
    <source>
        <dbReference type="Proteomes" id="UP000289340"/>
    </source>
</evidence>
<dbReference type="EC" id="2.7.1.11" evidence="3"/>
<dbReference type="PANTHER" id="PTHR43650">
    <property type="entry name" value="PYROPHOSPHATE--FRUCTOSE 6-PHOSPHATE 1-PHOSPHOTRANSFERASE"/>
    <property type="match status" value="1"/>
</dbReference>
<proteinExistence type="predicted"/>
<dbReference type="PANTHER" id="PTHR43650:SF28">
    <property type="entry name" value="PYROPHOSPHATE--FRUCTOSE 6-PHOSPHATE 1-PHOSPHOTRANSFERASE SUBUNIT BETA"/>
    <property type="match status" value="1"/>
</dbReference>
<dbReference type="AlphaFoldDB" id="A0A445LR63"/>
<dbReference type="GO" id="GO:0009749">
    <property type="term" value="P:response to glucose"/>
    <property type="evidence" value="ECO:0007669"/>
    <property type="project" value="TreeGrafter"/>
</dbReference>
<dbReference type="GO" id="GO:0047334">
    <property type="term" value="F:diphosphate-fructose-6-phosphate 1-phosphotransferase activity"/>
    <property type="evidence" value="ECO:0007669"/>
    <property type="project" value="TreeGrafter"/>
</dbReference>
<name>A0A445LR63_GLYSO</name>
<organism evidence="3 4">
    <name type="scientific">Glycine soja</name>
    <name type="common">Wild soybean</name>
    <dbReference type="NCBI Taxonomy" id="3848"/>
    <lineage>
        <taxon>Eukaryota</taxon>
        <taxon>Viridiplantae</taxon>
        <taxon>Streptophyta</taxon>
        <taxon>Embryophyta</taxon>
        <taxon>Tracheophyta</taxon>
        <taxon>Spermatophyta</taxon>
        <taxon>Magnoliopsida</taxon>
        <taxon>eudicotyledons</taxon>
        <taxon>Gunneridae</taxon>
        <taxon>Pentapetalae</taxon>
        <taxon>rosids</taxon>
        <taxon>fabids</taxon>
        <taxon>Fabales</taxon>
        <taxon>Fabaceae</taxon>
        <taxon>Papilionoideae</taxon>
        <taxon>50 kb inversion clade</taxon>
        <taxon>NPAAA clade</taxon>
        <taxon>indigoferoid/millettioid clade</taxon>
        <taxon>Phaseoleae</taxon>
        <taxon>Glycine</taxon>
        <taxon>Glycine subgen. Soja</taxon>
    </lineage>
</organism>
<dbReference type="Gene3D" id="3.40.50.450">
    <property type="match status" value="1"/>
</dbReference>
<comment type="caution">
    <text evidence="3">The sequence shown here is derived from an EMBL/GenBank/DDBJ whole genome shotgun (WGS) entry which is preliminary data.</text>
</comment>
<dbReference type="Proteomes" id="UP000289340">
    <property type="component" value="Chromosome 2"/>
</dbReference>
<protein>
    <submittedName>
        <fullName evidence="3">Pyrophosphate--fructose 6-phosphate 1-phosphotransferase subunit beta</fullName>
        <ecNumber evidence="3">2.7.1.11</ecNumber>
    </submittedName>
</protein>
<reference evidence="3 4" key="1">
    <citation type="submission" date="2018-09" db="EMBL/GenBank/DDBJ databases">
        <title>A high-quality reference genome of wild soybean provides a powerful tool to mine soybean genomes.</title>
        <authorList>
            <person name="Xie M."/>
            <person name="Chung C.Y.L."/>
            <person name="Li M.-W."/>
            <person name="Wong F.-L."/>
            <person name="Chan T.-F."/>
            <person name="Lam H.-M."/>
        </authorList>
    </citation>
    <scope>NUCLEOTIDE SEQUENCE [LARGE SCALE GENOMIC DNA]</scope>
    <source>
        <strain evidence="4">cv. W05</strain>
        <tissue evidence="3">Hypocotyl of etiolated seedlings</tissue>
    </source>
</reference>
<dbReference type="EMBL" id="QZWG01000002">
    <property type="protein sequence ID" value="RZC25377.1"/>
    <property type="molecule type" value="Genomic_DNA"/>
</dbReference>
<evidence type="ECO:0000256" key="2">
    <source>
        <dbReference type="ARBA" id="ARBA00023152"/>
    </source>
</evidence>
<evidence type="ECO:0000256" key="1">
    <source>
        <dbReference type="ARBA" id="ARBA00022490"/>
    </source>
</evidence>
<accession>A0A445LR63</accession>
<gene>
    <name evidence="3" type="ORF">D0Y65_004181</name>
</gene>
<sequence>MLIQMVETELEKRKQQGTYKGGFGGQSHFFGYSVYFRYIILRIVSYEGRCGLPTNFDSTYCYALGYGVAALLQSGKTGLISSVGNLCAPVEEWIVGGTALTSLMDVERRHGKFKPVIKKTN</sequence>
<keyword evidence="4" id="KW-1185">Reference proteome</keyword>
<dbReference type="FunFam" id="3.40.50.450:FF:000081">
    <property type="entry name" value="Uncharacterized protein"/>
    <property type="match status" value="1"/>
</dbReference>